<organism evidence="1 2">
    <name type="scientific">Noviluteimonas lactosilytica</name>
    <dbReference type="NCBI Taxonomy" id="2888523"/>
    <lineage>
        <taxon>Bacteria</taxon>
        <taxon>Pseudomonadati</taxon>
        <taxon>Pseudomonadota</taxon>
        <taxon>Gammaproteobacteria</taxon>
        <taxon>Lysobacterales</taxon>
        <taxon>Lysobacteraceae</taxon>
        <taxon>Noviluteimonas</taxon>
    </lineage>
</organism>
<accession>A0ABS8JJW4</accession>
<dbReference type="RefSeq" id="WP_230527650.1">
    <property type="nucleotide sequence ID" value="NZ_JAJGAK010000003.1"/>
</dbReference>
<gene>
    <name evidence="1" type="ORF">LK996_12260</name>
</gene>
<evidence type="ECO:0000313" key="2">
    <source>
        <dbReference type="Proteomes" id="UP001165293"/>
    </source>
</evidence>
<proteinExistence type="predicted"/>
<evidence type="ECO:0000313" key="1">
    <source>
        <dbReference type="EMBL" id="MCC8363847.1"/>
    </source>
</evidence>
<sequence>MSKYVERVCQIAAASRPEKEMRAEVARTVADAQDHFLKVAGSDPASTLENFIGQLRFKASLANEDANPGYADVLRLAADEAARASRLG</sequence>
<comment type="caution">
    <text evidence="1">The sequence shown here is derived from an EMBL/GenBank/DDBJ whole genome shotgun (WGS) entry which is preliminary data.</text>
</comment>
<dbReference type="Proteomes" id="UP001165293">
    <property type="component" value="Unassembled WGS sequence"/>
</dbReference>
<reference evidence="1" key="1">
    <citation type="submission" date="2021-10" db="EMBL/GenBank/DDBJ databases">
        <authorList>
            <person name="Lyu M."/>
            <person name="Wang X."/>
            <person name="Meng X."/>
            <person name="Xu K."/>
        </authorList>
    </citation>
    <scope>NUCLEOTIDE SEQUENCE</scope>
    <source>
        <strain evidence="1">A6</strain>
    </source>
</reference>
<dbReference type="EMBL" id="JAJGAK010000003">
    <property type="protein sequence ID" value="MCC8363847.1"/>
    <property type="molecule type" value="Genomic_DNA"/>
</dbReference>
<name>A0ABS8JJW4_9GAMM</name>
<keyword evidence="2" id="KW-1185">Reference proteome</keyword>
<protein>
    <submittedName>
        <fullName evidence="1">Uncharacterized protein</fullName>
    </submittedName>
</protein>